<dbReference type="PANTHER" id="PTHR37299">
    <property type="entry name" value="TRANSCRIPTIONAL REGULATOR-RELATED"/>
    <property type="match status" value="1"/>
</dbReference>
<evidence type="ECO:0000313" key="3">
    <source>
        <dbReference type="Proteomes" id="UP000264541"/>
    </source>
</evidence>
<sequence length="181" mass="21034">MLSQHERFAVQNVLKPFTPFLLSGNLTLDKKEIINSMVSEAVSKAAIIEKERLADNLEKAMTVLMETVQKQIPPKKELMIKQKNTISFVPFEEILFIERTDRKSFIHTIHKVYEANESLSSFEQAIDSRFIVSHRSYIINLEYLTKICTVGQTYKCYFKNYNIAAKISKHRLDNILRCKSV</sequence>
<dbReference type="InterPro" id="IPR046947">
    <property type="entry name" value="LytR-like"/>
</dbReference>
<evidence type="ECO:0000313" key="2">
    <source>
        <dbReference type="EMBL" id="RFU70792.1"/>
    </source>
</evidence>
<dbReference type="AlphaFoldDB" id="A0A372LSL8"/>
<protein>
    <submittedName>
        <fullName evidence="2">LytTR family transcriptional regulator</fullName>
    </submittedName>
</protein>
<keyword evidence="3" id="KW-1185">Reference proteome</keyword>
<name>A0A372LSL8_9BACI</name>
<dbReference type="Proteomes" id="UP000264541">
    <property type="component" value="Unassembled WGS sequence"/>
</dbReference>
<proteinExistence type="predicted"/>
<reference evidence="2 3" key="1">
    <citation type="submission" date="2018-08" db="EMBL/GenBank/DDBJ databases">
        <title>Bacillus chawlae sp. nov., Bacillus glennii sp. nov., and Bacillus saganii sp. nov. Isolated from the Vehicle Assembly Building at Kennedy Space Center where the Viking Spacecraft were Assembled.</title>
        <authorList>
            <person name="Seuylemezian A."/>
            <person name="Vaishampayan P."/>
        </authorList>
    </citation>
    <scope>NUCLEOTIDE SEQUENCE [LARGE SCALE GENOMIC DNA]</scope>
    <source>
        <strain evidence="2 3">V47-23a</strain>
    </source>
</reference>
<feature type="domain" description="HTH LytTR-type" evidence="1">
    <location>
        <begin position="78"/>
        <end position="147"/>
    </location>
</feature>
<dbReference type="InterPro" id="IPR007492">
    <property type="entry name" value="LytTR_DNA-bd_dom"/>
</dbReference>
<accession>A0A372LSL8</accession>
<dbReference type="EMBL" id="QVTE01000011">
    <property type="protein sequence ID" value="RFU70792.1"/>
    <property type="molecule type" value="Genomic_DNA"/>
</dbReference>
<gene>
    <name evidence="2" type="ORF">D0469_04915</name>
</gene>
<dbReference type="GO" id="GO:0000156">
    <property type="term" value="F:phosphorelay response regulator activity"/>
    <property type="evidence" value="ECO:0007669"/>
    <property type="project" value="InterPro"/>
</dbReference>
<comment type="caution">
    <text evidence="2">The sequence shown here is derived from an EMBL/GenBank/DDBJ whole genome shotgun (WGS) entry which is preliminary data.</text>
</comment>
<dbReference type="PROSITE" id="PS50930">
    <property type="entry name" value="HTH_LYTTR"/>
    <property type="match status" value="1"/>
</dbReference>
<organism evidence="2 3">
    <name type="scientific">Peribacillus saganii</name>
    <dbReference type="NCBI Taxonomy" id="2303992"/>
    <lineage>
        <taxon>Bacteria</taxon>
        <taxon>Bacillati</taxon>
        <taxon>Bacillota</taxon>
        <taxon>Bacilli</taxon>
        <taxon>Bacillales</taxon>
        <taxon>Bacillaceae</taxon>
        <taxon>Peribacillus</taxon>
    </lineage>
</organism>
<dbReference type="PANTHER" id="PTHR37299:SF1">
    <property type="entry name" value="STAGE 0 SPORULATION PROTEIN A HOMOLOG"/>
    <property type="match status" value="1"/>
</dbReference>
<evidence type="ECO:0000259" key="1">
    <source>
        <dbReference type="PROSITE" id="PS50930"/>
    </source>
</evidence>
<dbReference type="Gene3D" id="2.40.50.1020">
    <property type="entry name" value="LytTr DNA-binding domain"/>
    <property type="match status" value="1"/>
</dbReference>
<dbReference type="OrthoDB" id="3190595at2"/>
<dbReference type="RefSeq" id="WP_117325530.1">
    <property type="nucleotide sequence ID" value="NZ_QVTE01000011.1"/>
</dbReference>
<dbReference type="SMART" id="SM00850">
    <property type="entry name" value="LytTR"/>
    <property type="match status" value="1"/>
</dbReference>
<dbReference type="Pfam" id="PF04397">
    <property type="entry name" value="LytTR"/>
    <property type="match status" value="1"/>
</dbReference>
<dbReference type="GO" id="GO:0003677">
    <property type="term" value="F:DNA binding"/>
    <property type="evidence" value="ECO:0007669"/>
    <property type="project" value="InterPro"/>
</dbReference>